<evidence type="ECO:0000256" key="1">
    <source>
        <dbReference type="ARBA" id="ARBA00000085"/>
    </source>
</evidence>
<name>A0A364NT05_9PROT</name>
<dbReference type="GO" id="GO:0000155">
    <property type="term" value="F:phosphorelay sensor kinase activity"/>
    <property type="evidence" value="ECO:0007669"/>
    <property type="project" value="InterPro"/>
</dbReference>
<dbReference type="InterPro" id="IPR036097">
    <property type="entry name" value="HisK_dim/P_sf"/>
</dbReference>
<accession>A0A364NT05</accession>
<dbReference type="OrthoDB" id="9808408at2"/>
<keyword evidence="4" id="KW-0808">Transferase</keyword>
<evidence type="ECO:0000256" key="5">
    <source>
        <dbReference type="ARBA" id="ARBA00022777"/>
    </source>
</evidence>
<dbReference type="Proteomes" id="UP000251075">
    <property type="component" value="Unassembled WGS sequence"/>
</dbReference>
<evidence type="ECO:0000313" key="7">
    <source>
        <dbReference type="EMBL" id="RAU20219.1"/>
    </source>
</evidence>
<dbReference type="Gene3D" id="1.10.287.130">
    <property type="match status" value="1"/>
</dbReference>
<comment type="catalytic activity">
    <reaction evidence="1">
        <text>ATP + protein L-histidine = ADP + protein N-phospho-L-histidine.</text>
        <dbReference type="EC" id="2.7.13.3"/>
    </reaction>
</comment>
<keyword evidence="8" id="KW-1185">Reference proteome</keyword>
<dbReference type="InterPro" id="IPR003661">
    <property type="entry name" value="HisK_dim/P_dom"/>
</dbReference>
<evidence type="ECO:0000256" key="4">
    <source>
        <dbReference type="ARBA" id="ARBA00022679"/>
    </source>
</evidence>
<dbReference type="PANTHER" id="PTHR43304:SF1">
    <property type="entry name" value="PAC DOMAIN-CONTAINING PROTEIN"/>
    <property type="match status" value="1"/>
</dbReference>
<dbReference type="AlphaFoldDB" id="A0A364NT05"/>
<keyword evidence="5" id="KW-0418">Kinase</keyword>
<dbReference type="CDD" id="cd00082">
    <property type="entry name" value="HisKA"/>
    <property type="match status" value="1"/>
</dbReference>
<organism evidence="7 8">
    <name type="scientific">Paramagnetospirillum kuznetsovii</name>
    <dbReference type="NCBI Taxonomy" id="2053833"/>
    <lineage>
        <taxon>Bacteria</taxon>
        <taxon>Pseudomonadati</taxon>
        <taxon>Pseudomonadota</taxon>
        <taxon>Alphaproteobacteria</taxon>
        <taxon>Rhodospirillales</taxon>
        <taxon>Magnetospirillaceae</taxon>
        <taxon>Paramagnetospirillum</taxon>
    </lineage>
</organism>
<dbReference type="Pfam" id="PF00512">
    <property type="entry name" value="HisKA"/>
    <property type="match status" value="1"/>
</dbReference>
<evidence type="ECO:0000256" key="2">
    <source>
        <dbReference type="ARBA" id="ARBA00012438"/>
    </source>
</evidence>
<dbReference type="PANTHER" id="PTHR43304">
    <property type="entry name" value="PHYTOCHROME-LIKE PROTEIN CPH1"/>
    <property type="match status" value="1"/>
</dbReference>
<comment type="caution">
    <text evidence="7">The sequence shown here is derived from an EMBL/GenBank/DDBJ whole genome shotgun (WGS) entry which is preliminary data.</text>
</comment>
<reference evidence="7 8" key="1">
    <citation type="submission" date="2017-11" db="EMBL/GenBank/DDBJ databases">
        <title>Draft genome sequence of magnetotactic bacterium Magnetospirillum kuznetsovii LBB-42.</title>
        <authorList>
            <person name="Grouzdev D.S."/>
            <person name="Rysina M.S."/>
            <person name="Baslerov R.V."/>
            <person name="Koziaeva V."/>
        </authorList>
    </citation>
    <scope>NUCLEOTIDE SEQUENCE [LARGE SCALE GENOMIC DNA]</scope>
    <source>
        <strain evidence="7 8">LBB-42</strain>
    </source>
</reference>
<dbReference type="EMBL" id="PGTO01000029">
    <property type="protein sequence ID" value="RAU20219.1"/>
    <property type="molecule type" value="Genomic_DNA"/>
</dbReference>
<dbReference type="EC" id="2.7.13.3" evidence="2"/>
<gene>
    <name evidence="7" type="ORF">CU669_19425</name>
</gene>
<dbReference type="SMART" id="SM00388">
    <property type="entry name" value="HisKA"/>
    <property type="match status" value="1"/>
</dbReference>
<dbReference type="RefSeq" id="WP_112147254.1">
    <property type="nucleotide sequence ID" value="NZ_PGTO01000029.1"/>
</dbReference>
<evidence type="ECO:0000313" key="8">
    <source>
        <dbReference type="Proteomes" id="UP000251075"/>
    </source>
</evidence>
<protein>
    <recommendedName>
        <fullName evidence="2">histidine kinase</fullName>
        <ecNumber evidence="2">2.7.13.3</ecNumber>
    </recommendedName>
</protein>
<feature type="domain" description="Signal transduction histidine kinase dimerisation/phosphoacceptor" evidence="6">
    <location>
        <begin position="20"/>
        <end position="88"/>
    </location>
</feature>
<evidence type="ECO:0000259" key="6">
    <source>
        <dbReference type="SMART" id="SM00388"/>
    </source>
</evidence>
<proteinExistence type="predicted"/>
<keyword evidence="3" id="KW-0597">Phosphoprotein</keyword>
<dbReference type="InterPro" id="IPR052162">
    <property type="entry name" value="Sensor_kinase/Photoreceptor"/>
</dbReference>
<evidence type="ECO:0000256" key="3">
    <source>
        <dbReference type="ARBA" id="ARBA00022553"/>
    </source>
</evidence>
<dbReference type="SUPFAM" id="SSF47384">
    <property type="entry name" value="Homodimeric domain of signal transducing histidine kinase"/>
    <property type="match status" value="1"/>
</dbReference>
<sequence>MSPVAHSLVPTSARPPKGGCPVTFAYVASHDLQTPLRDIVRYAQMIEHRYKGNLDPDANDFIAFIVDGGKRMTRLINDLLEYSRVSRQSELLRPTSASEAVTLALRYTM</sequence>